<keyword evidence="1" id="KW-0812">Transmembrane</keyword>
<evidence type="ECO:0008006" key="3">
    <source>
        <dbReference type="Google" id="ProtNLM"/>
    </source>
</evidence>
<organism evidence="2">
    <name type="scientific">uncultured Caudovirales phage</name>
    <dbReference type="NCBI Taxonomy" id="2100421"/>
    <lineage>
        <taxon>Viruses</taxon>
        <taxon>Duplodnaviria</taxon>
        <taxon>Heunggongvirae</taxon>
        <taxon>Uroviricota</taxon>
        <taxon>Caudoviricetes</taxon>
        <taxon>Peduoviridae</taxon>
        <taxon>Maltschvirus</taxon>
        <taxon>Maltschvirus maltsch</taxon>
    </lineage>
</organism>
<protein>
    <recommendedName>
        <fullName evidence="3">Holin of 3TMs, for gene-transfer release</fullName>
    </recommendedName>
</protein>
<dbReference type="EMBL" id="LR796179">
    <property type="protein sequence ID" value="CAB4124901.1"/>
    <property type="molecule type" value="Genomic_DNA"/>
</dbReference>
<reference evidence="2" key="1">
    <citation type="submission" date="2020-04" db="EMBL/GenBank/DDBJ databases">
        <authorList>
            <person name="Chiriac C."/>
            <person name="Salcher M."/>
            <person name="Ghai R."/>
            <person name="Kavagutti S V."/>
        </authorList>
    </citation>
    <scope>NUCLEOTIDE SEQUENCE</scope>
</reference>
<accession>A0A6J5KSK3</accession>
<proteinExistence type="predicted"/>
<keyword evidence="1" id="KW-1133">Transmembrane helix</keyword>
<feature type="transmembrane region" description="Helical" evidence="1">
    <location>
        <begin position="103"/>
        <end position="123"/>
    </location>
</feature>
<keyword evidence="1" id="KW-0472">Membrane</keyword>
<gene>
    <name evidence="2" type="ORF">UFOVP65_40</name>
</gene>
<evidence type="ECO:0000256" key="1">
    <source>
        <dbReference type="SAM" id="Phobius"/>
    </source>
</evidence>
<sequence length="160" mass="18403">MLTLISTLLSFGMGGLPKLLEFFQDKSDKKHELELAQLQMQQQLAIAQQGYQSQERVEEIRTDQVAMTTQIQEREALYAHDIAIGQGASLWVINARAMVRPSITYGMFLLLVFVDVFGFWYAWHTEVPFDTALNQLWDDDSKQIFASVIAFWFGTQSFKK</sequence>
<name>A0A6J5KSK3_9CAUD</name>
<evidence type="ECO:0000313" key="2">
    <source>
        <dbReference type="EMBL" id="CAB4124901.1"/>
    </source>
</evidence>